<dbReference type="Pfam" id="PF00528">
    <property type="entry name" value="BPD_transp_1"/>
    <property type="match status" value="1"/>
</dbReference>
<evidence type="ECO:0000256" key="3">
    <source>
        <dbReference type="ARBA" id="ARBA00022448"/>
    </source>
</evidence>
<sequence length="235" mass="26740">MIVDLLIEFRNLIIQGFLTTVKLSLIGIALSTIWGFIIGFFRNSRSEWLRIFGYYYVELFRNIPLIVQIFFIYFSFNIVDVFPVLKVVAKVLHVEDPNAFFSALIALVLYTSAYISEVVRSGLNAIPYSQIEAAMSLGFTRLQTIMYVIIPELFLVIIPALTNQYLNLIKNSSLAMTIGVAELTFVTQQIDAETFRGFEAATIVTILYIFLTLTTSLIMSLVNRWVSKNGRRVFA</sequence>
<evidence type="ECO:0000256" key="5">
    <source>
        <dbReference type="ARBA" id="ARBA00022692"/>
    </source>
</evidence>
<feature type="domain" description="ABC transmembrane type-1" evidence="10">
    <location>
        <begin position="17"/>
        <end position="219"/>
    </location>
</feature>
<evidence type="ECO:0000256" key="4">
    <source>
        <dbReference type="ARBA" id="ARBA00022475"/>
    </source>
</evidence>
<evidence type="ECO:0000256" key="8">
    <source>
        <dbReference type="ARBA" id="ARBA00023136"/>
    </source>
</evidence>
<dbReference type="InterPro" id="IPR043429">
    <property type="entry name" value="ArtM/GltK/GlnP/TcyL/YhdX-like"/>
</dbReference>
<dbReference type="PROSITE" id="PS50928">
    <property type="entry name" value="ABC_TM1"/>
    <property type="match status" value="1"/>
</dbReference>
<accession>A0A1R1MN71</accession>
<dbReference type="Proteomes" id="UP000187408">
    <property type="component" value="Unassembled WGS sequence"/>
</dbReference>
<dbReference type="CDD" id="cd06261">
    <property type="entry name" value="TM_PBP2"/>
    <property type="match status" value="1"/>
</dbReference>
<evidence type="ECO:0000313" key="11">
    <source>
        <dbReference type="EMBL" id="OMH41226.1"/>
    </source>
</evidence>
<comment type="subcellular location">
    <subcellularLocation>
        <location evidence="1">Cell inner membrane</location>
        <topology evidence="1">Multi-pass membrane protein</topology>
    </subcellularLocation>
    <subcellularLocation>
        <location evidence="9">Cell membrane</location>
        <topology evidence="9">Multi-pass membrane protein</topology>
    </subcellularLocation>
</comment>
<gene>
    <name evidence="11" type="ORF">BLW93_00725</name>
</gene>
<dbReference type="EMBL" id="MOEN01000002">
    <property type="protein sequence ID" value="OMH41226.1"/>
    <property type="molecule type" value="Genomic_DNA"/>
</dbReference>
<evidence type="ECO:0000256" key="7">
    <source>
        <dbReference type="ARBA" id="ARBA00022989"/>
    </source>
</evidence>
<evidence type="ECO:0000256" key="6">
    <source>
        <dbReference type="ARBA" id="ARBA00022970"/>
    </source>
</evidence>
<keyword evidence="4" id="KW-1003">Cell membrane</keyword>
<protein>
    <submittedName>
        <fullName evidence="11">Amino acid ABC transporter permease</fullName>
    </submittedName>
</protein>
<dbReference type="Gene3D" id="1.10.3720.10">
    <property type="entry name" value="MetI-like"/>
    <property type="match status" value="1"/>
</dbReference>
<proteinExistence type="inferred from homology"/>
<feature type="transmembrane region" description="Helical" evidence="9">
    <location>
        <begin position="144"/>
        <end position="166"/>
    </location>
</feature>
<keyword evidence="5 9" id="KW-0812">Transmembrane</keyword>
<dbReference type="GO" id="GO:0043190">
    <property type="term" value="C:ATP-binding cassette (ABC) transporter complex"/>
    <property type="evidence" value="ECO:0007669"/>
    <property type="project" value="InterPro"/>
</dbReference>
<name>A0A1R1MN71_9BACT</name>
<evidence type="ECO:0000256" key="2">
    <source>
        <dbReference type="ARBA" id="ARBA00010072"/>
    </source>
</evidence>
<evidence type="ECO:0000259" key="10">
    <source>
        <dbReference type="PROSITE" id="PS50928"/>
    </source>
</evidence>
<feature type="transmembrane region" description="Helical" evidence="9">
    <location>
        <begin position="59"/>
        <end position="79"/>
    </location>
</feature>
<reference evidence="11 12" key="1">
    <citation type="submission" date="2016-10" db="EMBL/GenBank/DDBJ databases">
        <title>Genome sequence of a sulfur-reducing bacterium Desulfurobacterium indicum K6013.</title>
        <authorList>
            <person name="Cao J."/>
            <person name="Shao Z."/>
            <person name="Alain K."/>
            <person name="Jebbar M."/>
        </authorList>
    </citation>
    <scope>NUCLEOTIDE SEQUENCE [LARGE SCALE GENOMIC DNA]</scope>
    <source>
        <strain evidence="11 12">K6013</strain>
    </source>
</reference>
<dbReference type="InterPro" id="IPR010065">
    <property type="entry name" value="AA_ABC_transptr_permease_3TM"/>
</dbReference>
<dbReference type="OrthoDB" id="9805999at2"/>
<dbReference type="NCBIfam" id="TIGR01726">
    <property type="entry name" value="HEQRo_perm_3TM"/>
    <property type="match status" value="1"/>
</dbReference>
<evidence type="ECO:0000256" key="9">
    <source>
        <dbReference type="RuleBase" id="RU363032"/>
    </source>
</evidence>
<keyword evidence="3 9" id="KW-0813">Transport</keyword>
<dbReference type="SUPFAM" id="SSF161098">
    <property type="entry name" value="MetI-like"/>
    <property type="match status" value="1"/>
</dbReference>
<organism evidence="11 12">
    <name type="scientific">Desulfurobacterium indicum</name>
    <dbReference type="NCBI Taxonomy" id="1914305"/>
    <lineage>
        <taxon>Bacteria</taxon>
        <taxon>Pseudomonadati</taxon>
        <taxon>Aquificota</taxon>
        <taxon>Aquificia</taxon>
        <taxon>Desulfurobacteriales</taxon>
        <taxon>Desulfurobacteriaceae</taxon>
        <taxon>Desulfurobacterium</taxon>
    </lineage>
</organism>
<keyword evidence="8 9" id="KW-0472">Membrane</keyword>
<dbReference type="InterPro" id="IPR035906">
    <property type="entry name" value="MetI-like_sf"/>
</dbReference>
<dbReference type="PANTHER" id="PTHR30614">
    <property type="entry name" value="MEMBRANE COMPONENT OF AMINO ACID ABC TRANSPORTER"/>
    <property type="match status" value="1"/>
</dbReference>
<dbReference type="RefSeq" id="WP_076712198.1">
    <property type="nucleotide sequence ID" value="NZ_MOEN01000002.1"/>
</dbReference>
<keyword evidence="6" id="KW-0029">Amino-acid transport</keyword>
<feature type="transmembrane region" description="Helical" evidence="9">
    <location>
        <begin position="12"/>
        <end position="38"/>
    </location>
</feature>
<dbReference type="AlphaFoldDB" id="A0A1R1MN71"/>
<keyword evidence="12" id="KW-1185">Reference proteome</keyword>
<dbReference type="PANTHER" id="PTHR30614:SF37">
    <property type="entry name" value="AMINO-ACID ABC TRANSPORTER PERMEASE PROTEIN YHDX-RELATED"/>
    <property type="match status" value="1"/>
</dbReference>
<dbReference type="STRING" id="1914305.BLW93_00725"/>
<feature type="transmembrane region" description="Helical" evidence="9">
    <location>
        <begin position="200"/>
        <end position="222"/>
    </location>
</feature>
<comment type="similarity">
    <text evidence="2">Belongs to the binding-protein-dependent transport system permease family. HisMQ subfamily.</text>
</comment>
<evidence type="ECO:0000313" key="12">
    <source>
        <dbReference type="Proteomes" id="UP000187408"/>
    </source>
</evidence>
<dbReference type="GO" id="GO:0006865">
    <property type="term" value="P:amino acid transport"/>
    <property type="evidence" value="ECO:0007669"/>
    <property type="project" value="UniProtKB-KW"/>
</dbReference>
<dbReference type="GO" id="GO:0022857">
    <property type="term" value="F:transmembrane transporter activity"/>
    <property type="evidence" value="ECO:0007669"/>
    <property type="project" value="InterPro"/>
</dbReference>
<evidence type="ECO:0000256" key="1">
    <source>
        <dbReference type="ARBA" id="ARBA00004429"/>
    </source>
</evidence>
<keyword evidence="7 9" id="KW-1133">Transmembrane helix</keyword>
<dbReference type="InterPro" id="IPR000515">
    <property type="entry name" value="MetI-like"/>
</dbReference>
<feature type="transmembrane region" description="Helical" evidence="9">
    <location>
        <begin position="99"/>
        <end position="123"/>
    </location>
</feature>
<comment type="caution">
    <text evidence="11">The sequence shown here is derived from an EMBL/GenBank/DDBJ whole genome shotgun (WGS) entry which is preliminary data.</text>
</comment>